<evidence type="ECO:0000313" key="2">
    <source>
        <dbReference type="Proteomes" id="UP000724584"/>
    </source>
</evidence>
<sequence>MVHISAQIEINGSPEKVREVLLDFGHWPEWLTIGLSMTVASPNHKLGLELQHGDRLRSDFKGTVVKPKVLENTPINFEWRGRFGIILLVGHRRFFLKKSETIPGGTTLMQNEDIKGLLAFLFKKNEGHGKDAREAMTKFTEQLKARVESL</sequence>
<dbReference type="Proteomes" id="UP000724584">
    <property type="component" value="Unassembled WGS sequence"/>
</dbReference>
<name>A0ACB7PR61_9PEZI</name>
<organism evidence="1 2">
    <name type="scientific">Chaetomium tenue</name>
    <dbReference type="NCBI Taxonomy" id="1854479"/>
    <lineage>
        <taxon>Eukaryota</taxon>
        <taxon>Fungi</taxon>
        <taxon>Dikarya</taxon>
        <taxon>Ascomycota</taxon>
        <taxon>Pezizomycotina</taxon>
        <taxon>Sordariomycetes</taxon>
        <taxon>Sordariomycetidae</taxon>
        <taxon>Sordariales</taxon>
        <taxon>Chaetomiaceae</taxon>
        <taxon>Chaetomium</taxon>
    </lineage>
</organism>
<evidence type="ECO:0000313" key="1">
    <source>
        <dbReference type="EMBL" id="KAH6651342.1"/>
    </source>
</evidence>
<accession>A0ACB7PR61</accession>
<dbReference type="EMBL" id="JAGIZQ010000001">
    <property type="protein sequence ID" value="KAH6651342.1"/>
    <property type="molecule type" value="Genomic_DNA"/>
</dbReference>
<comment type="caution">
    <text evidence="1">The sequence shown here is derived from an EMBL/GenBank/DDBJ whole genome shotgun (WGS) entry which is preliminary data.</text>
</comment>
<keyword evidence="2" id="KW-1185">Reference proteome</keyword>
<proteinExistence type="predicted"/>
<protein>
    <submittedName>
        <fullName evidence="1">Uncharacterized protein</fullName>
    </submittedName>
</protein>
<reference evidence="1 2" key="1">
    <citation type="journal article" date="2021" name="Nat. Commun.">
        <title>Genetic determinants of endophytism in the Arabidopsis root mycobiome.</title>
        <authorList>
            <person name="Mesny F."/>
            <person name="Miyauchi S."/>
            <person name="Thiergart T."/>
            <person name="Pickel B."/>
            <person name="Atanasova L."/>
            <person name="Karlsson M."/>
            <person name="Huettel B."/>
            <person name="Barry K.W."/>
            <person name="Haridas S."/>
            <person name="Chen C."/>
            <person name="Bauer D."/>
            <person name="Andreopoulos W."/>
            <person name="Pangilinan J."/>
            <person name="LaButti K."/>
            <person name="Riley R."/>
            <person name="Lipzen A."/>
            <person name="Clum A."/>
            <person name="Drula E."/>
            <person name="Henrissat B."/>
            <person name="Kohler A."/>
            <person name="Grigoriev I.V."/>
            <person name="Martin F.M."/>
            <person name="Hacquard S."/>
        </authorList>
    </citation>
    <scope>NUCLEOTIDE SEQUENCE [LARGE SCALE GENOMIC DNA]</scope>
    <source>
        <strain evidence="1 2">MPI-SDFR-AT-0079</strain>
    </source>
</reference>
<gene>
    <name evidence="1" type="ORF">F5144DRAFT_609114</name>
</gene>